<dbReference type="Proteomes" id="UP000297714">
    <property type="component" value="Unassembled WGS sequence"/>
</dbReference>
<comment type="caution">
    <text evidence="1">The sequence shown here is derived from an EMBL/GenBank/DDBJ whole genome shotgun (WGS) entry which is preliminary data.</text>
</comment>
<sequence>MARTKQSITKKDGYGVGKSTSQEVSVFSKIKSMVKTDTKSYYIIWRYAPQLLPNQNLKTFDDLKNNYKVFTAGVTENNCENWLTEENVQTAVKWLLKRLHQKKMIELYNIYFDRAKEDTNAFKAFTDFSEKFFADGQSSELLNILQGVSDEDLNEE</sequence>
<keyword evidence="2" id="KW-1185">Reference proteome</keyword>
<dbReference type="OrthoDB" id="1909423at2"/>
<gene>
    <name evidence="1" type="ORF">CAGA_20390</name>
</gene>
<dbReference type="EMBL" id="SRMQ01000010">
    <property type="protein sequence ID" value="TGJ75832.1"/>
    <property type="molecule type" value="Genomic_DNA"/>
</dbReference>
<organism evidence="1 2">
    <name type="scientific">Caproiciproducens galactitolivorans</name>
    <dbReference type="NCBI Taxonomy" id="642589"/>
    <lineage>
        <taxon>Bacteria</taxon>
        <taxon>Bacillati</taxon>
        <taxon>Bacillota</taxon>
        <taxon>Clostridia</taxon>
        <taxon>Eubacteriales</taxon>
        <taxon>Acutalibacteraceae</taxon>
        <taxon>Caproiciproducens</taxon>
    </lineage>
</organism>
<protein>
    <submittedName>
        <fullName evidence="1">Uncharacterized protein</fullName>
    </submittedName>
</protein>
<evidence type="ECO:0000313" key="2">
    <source>
        <dbReference type="Proteomes" id="UP000297714"/>
    </source>
</evidence>
<reference evidence="1 2" key="1">
    <citation type="submission" date="2019-04" db="EMBL/GenBank/DDBJ databases">
        <authorList>
            <person name="Poehlein A."/>
            <person name="Bengelsdorf F.R."/>
            <person name="Duerre P."/>
            <person name="Daniel R."/>
        </authorList>
    </citation>
    <scope>NUCLEOTIDE SEQUENCE [LARGE SCALE GENOMIC DNA]</scope>
    <source>
        <strain evidence="1 2">BS-1</strain>
    </source>
</reference>
<proteinExistence type="predicted"/>
<dbReference type="RefSeq" id="WP_135660436.1">
    <property type="nucleotide sequence ID" value="NZ_SRMQ01000010.1"/>
</dbReference>
<evidence type="ECO:0000313" key="1">
    <source>
        <dbReference type="EMBL" id="TGJ75832.1"/>
    </source>
</evidence>
<accession>A0A4Z0YFW6</accession>
<name>A0A4Z0YFW6_9FIRM</name>
<dbReference type="AlphaFoldDB" id="A0A4Z0YFW6"/>